<sequence length="115" mass="12672">MDLTLSFYSLNNQAKLLTIPELKNRKIDGMPLPCHDATGHVYLGWVVGTIFYGSFLYTWFNCIMADWIKAAVYGLGWANSFKIARKGAGFANLIGIGLGGFHLATMQHSREAAKG</sequence>
<reference evidence="2 3" key="1">
    <citation type="submission" date="2019-05" db="EMBL/GenBank/DDBJ databases">
        <title>Mikania micrantha, genome provides insights into the molecular mechanism of rapid growth.</title>
        <authorList>
            <person name="Liu B."/>
        </authorList>
    </citation>
    <scope>NUCLEOTIDE SEQUENCE [LARGE SCALE GENOMIC DNA]</scope>
    <source>
        <strain evidence="2">NLD-2019</strain>
        <tissue evidence="2">Leaf</tissue>
    </source>
</reference>
<keyword evidence="1" id="KW-1133">Transmembrane helix</keyword>
<keyword evidence="1" id="KW-0472">Membrane</keyword>
<evidence type="ECO:0000313" key="3">
    <source>
        <dbReference type="Proteomes" id="UP000326396"/>
    </source>
</evidence>
<gene>
    <name evidence="2" type="ORF">E3N88_20121</name>
</gene>
<dbReference type="EMBL" id="SZYD01000011">
    <property type="protein sequence ID" value="KAD4888048.1"/>
    <property type="molecule type" value="Genomic_DNA"/>
</dbReference>
<evidence type="ECO:0000256" key="1">
    <source>
        <dbReference type="SAM" id="Phobius"/>
    </source>
</evidence>
<comment type="caution">
    <text evidence="2">The sequence shown here is derived from an EMBL/GenBank/DDBJ whole genome shotgun (WGS) entry which is preliminary data.</text>
</comment>
<proteinExistence type="predicted"/>
<name>A0A5N6NIX4_9ASTR</name>
<organism evidence="2 3">
    <name type="scientific">Mikania micrantha</name>
    <name type="common">bitter vine</name>
    <dbReference type="NCBI Taxonomy" id="192012"/>
    <lineage>
        <taxon>Eukaryota</taxon>
        <taxon>Viridiplantae</taxon>
        <taxon>Streptophyta</taxon>
        <taxon>Embryophyta</taxon>
        <taxon>Tracheophyta</taxon>
        <taxon>Spermatophyta</taxon>
        <taxon>Magnoliopsida</taxon>
        <taxon>eudicotyledons</taxon>
        <taxon>Gunneridae</taxon>
        <taxon>Pentapetalae</taxon>
        <taxon>asterids</taxon>
        <taxon>campanulids</taxon>
        <taxon>Asterales</taxon>
        <taxon>Asteraceae</taxon>
        <taxon>Asteroideae</taxon>
        <taxon>Heliantheae alliance</taxon>
        <taxon>Eupatorieae</taxon>
        <taxon>Mikania</taxon>
    </lineage>
</organism>
<evidence type="ECO:0000313" key="2">
    <source>
        <dbReference type="EMBL" id="KAD4888048.1"/>
    </source>
</evidence>
<accession>A0A5N6NIX4</accession>
<keyword evidence="3" id="KW-1185">Reference proteome</keyword>
<keyword evidence="1" id="KW-0812">Transmembrane</keyword>
<dbReference type="AlphaFoldDB" id="A0A5N6NIX4"/>
<protein>
    <submittedName>
        <fullName evidence="2">Uncharacterized protein</fullName>
    </submittedName>
</protein>
<feature type="transmembrane region" description="Helical" evidence="1">
    <location>
        <begin position="42"/>
        <end position="60"/>
    </location>
</feature>
<dbReference type="Proteomes" id="UP000326396">
    <property type="component" value="Linkage Group LG19"/>
</dbReference>